<proteinExistence type="predicted"/>
<name>A0A5N6E3G5_ASPPA</name>
<organism evidence="1 2">
    <name type="scientific">Aspergillus parasiticus</name>
    <dbReference type="NCBI Taxonomy" id="5067"/>
    <lineage>
        <taxon>Eukaryota</taxon>
        <taxon>Fungi</taxon>
        <taxon>Dikarya</taxon>
        <taxon>Ascomycota</taxon>
        <taxon>Pezizomycotina</taxon>
        <taxon>Eurotiomycetes</taxon>
        <taxon>Eurotiomycetidae</taxon>
        <taxon>Eurotiales</taxon>
        <taxon>Aspergillaceae</taxon>
        <taxon>Aspergillus</taxon>
        <taxon>Aspergillus subgen. Circumdati</taxon>
    </lineage>
</organism>
<dbReference type="EMBL" id="ML734938">
    <property type="protein sequence ID" value="KAB8211484.1"/>
    <property type="molecule type" value="Genomic_DNA"/>
</dbReference>
<gene>
    <name evidence="1" type="ORF">BDV34DRAFT_219438</name>
</gene>
<evidence type="ECO:0000313" key="1">
    <source>
        <dbReference type="EMBL" id="KAB8211484.1"/>
    </source>
</evidence>
<accession>A0A5N6E3G5</accession>
<dbReference type="Proteomes" id="UP000326532">
    <property type="component" value="Unassembled WGS sequence"/>
</dbReference>
<dbReference type="AlphaFoldDB" id="A0A5N6E3G5"/>
<sequence length="72" mass="8459">MPFIVVVKIAEWFQYDESPFHEILARHGIQEGDYEVLQRVHPITLQFKELKDDVISDLKSTGLVMVQWVDDD</sequence>
<protein>
    <submittedName>
        <fullName evidence="1">Uncharacterized protein</fullName>
    </submittedName>
</protein>
<reference evidence="1 2" key="1">
    <citation type="submission" date="2019-04" db="EMBL/GenBank/DDBJ databases">
        <title>Fungal friends and foes A comparative genomics study of 23 Aspergillus species from section Flavi.</title>
        <authorList>
            <consortium name="DOE Joint Genome Institute"/>
            <person name="Kjaerbolling I."/>
            <person name="Vesth T.C."/>
            <person name="Frisvad J.C."/>
            <person name="Nybo J.L."/>
            <person name="Theobald S."/>
            <person name="Kildgaard S."/>
            <person name="Petersen T.I."/>
            <person name="Kuo A."/>
            <person name="Sato A."/>
            <person name="Lyhne E.K."/>
            <person name="Kogle M.E."/>
            <person name="Wiebenga A."/>
            <person name="Kun R.S."/>
            <person name="Lubbers R.J."/>
            <person name="Makela M.R."/>
            <person name="Barry K."/>
            <person name="Chovatia M."/>
            <person name="Clum A."/>
            <person name="Daum C."/>
            <person name="Haridas S."/>
            <person name="He G."/>
            <person name="LaButti K."/>
            <person name="Lipzen A."/>
            <person name="Mondo S."/>
            <person name="Pangilinan J."/>
            <person name="Riley R."/>
            <person name="Salamov A."/>
            <person name="Simmons B.A."/>
            <person name="Magnuson J.K."/>
            <person name="Henrissat B."/>
            <person name="Mortensen U.H."/>
            <person name="Larsen T.O."/>
            <person name="De vries R.P."/>
            <person name="Grigoriev I.V."/>
            <person name="Machida M."/>
            <person name="Baker S.E."/>
            <person name="Andersen M.R."/>
        </authorList>
    </citation>
    <scope>NUCLEOTIDE SEQUENCE [LARGE SCALE GENOMIC DNA]</scope>
    <source>
        <strain evidence="1 2">CBS 117618</strain>
    </source>
</reference>
<dbReference type="VEuPathDB" id="FungiDB:BDV34DRAFT_219438"/>
<keyword evidence="2" id="KW-1185">Reference proteome</keyword>
<evidence type="ECO:0000313" key="2">
    <source>
        <dbReference type="Proteomes" id="UP000326532"/>
    </source>
</evidence>